<dbReference type="EMBL" id="KN833000">
    <property type="protein sequence ID" value="KIM81168.1"/>
    <property type="molecule type" value="Genomic_DNA"/>
</dbReference>
<reference evidence="2" key="2">
    <citation type="submission" date="2015-01" db="EMBL/GenBank/DDBJ databases">
        <title>Evolutionary Origins and Diversification of the Mycorrhizal Mutualists.</title>
        <authorList>
            <consortium name="DOE Joint Genome Institute"/>
            <consortium name="Mycorrhizal Genomics Consortium"/>
            <person name="Kohler A."/>
            <person name="Kuo A."/>
            <person name="Nagy L.G."/>
            <person name="Floudas D."/>
            <person name="Copeland A."/>
            <person name="Barry K.W."/>
            <person name="Cichocki N."/>
            <person name="Veneault-Fourrey C."/>
            <person name="LaButti K."/>
            <person name="Lindquist E.A."/>
            <person name="Lipzen A."/>
            <person name="Lundell T."/>
            <person name="Morin E."/>
            <person name="Murat C."/>
            <person name="Riley R."/>
            <person name="Ohm R."/>
            <person name="Sun H."/>
            <person name="Tunlid A."/>
            <person name="Henrissat B."/>
            <person name="Grigoriev I.V."/>
            <person name="Hibbett D.S."/>
            <person name="Martin F."/>
        </authorList>
    </citation>
    <scope>NUCLEOTIDE SEQUENCE [LARGE SCALE GENOMIC DNA]</scope>
    <source>
        <strain evidence="2">F 1598</strain>
    </source>
</reference>
<protein>
    <submittedName>
        <fullName evidence="1">Uncharacterized protein</fullName>
    </submittedName>
</protein>
<reference evidence="1 2" key="1">
    <citation type="submission" date="2014-04" db="EMBL/GenBank/DDBJ databases">
        <authorList>
            <consortium name="DOE Joint Genome Institute"/>
            <person name="Kuo A."/>
            <person name="Tarkka M."/>
            <person name="Buscot F."/>
            <person name="Kohler A."/>
            <person name="Nagy L.G."/>
            <person name="Floudas D."/>
            <person name="Copeland A."/>
            <person name="Barry K.W."/>
            <person name="Cichocki N."/>
            <person name="Veneault-Fourrey C."/>
            <person name="LaButti K."/>
            <person name="Lindquist E.A."/>
            <person name="Lipzen A."/>
            <person name="Lundell T."/>
            <person name="Morin E."/>
            <person name="Murat C."/>
            <person name="Sun H."/>
            <person name="Tunlid A."/>
            <person name="Henrissat B."/>
            <person name="Grigoriev I.V."/>
            <person name="Hibbett D.S."/>
            <person name="Martin F."/>
            <person name="Nordberg H.P."/>
            <person name="Cantor M.N."/>
            <person name="Hua S.X."/>
        </authorList>
    </citation>
    <scope>NUCLEOTIDE SEQUENCE [LARGE SCALE GENOMIC DNA]</scope>
    <source>
        <strain evidence="1 2">F 1598</strain>
    </source>
</reference>
<gene>
    <name evidence="1" type="ORF">PILCRDRAFT_821606</name>
</gene>
<organism evidence="1 2">
    <name type="scientific">Piloderma croceum (strain F 1598)</name>
    <dbReference type="NCBI Taxonomy" id="765440"/>
    <lineage>
        <taxon>Eukaryota</taxon>
        <taxon>Fungi</taxon>
        <taxon>Dikarya</taxon>
        <taxon>Basidiomycota</taxon>
        <taxon>Agaricomycotina</taxon>
        <taxon>Agaricomycetes</taxon>
        <taxon>Agaricomycetidae</taxon>
        <taxon>Atheliales</taxon>
        <taxon>Atheliaceae</taxon>
        <taxon>Piloderma</taxon>
    </lineage>
</organism>
<keyword evidence="2" id="KW-1185">Reference proteome</keyword>
<dbReference type="HOGENOM" id="CLU_2886630_0_0_1"/>
<name>A0A0C3B4P7_PILCF</name>
<evidence type="ECO:0000313" key="1">
    <source>
        <dbReference type="EMBL" id="KIM81168.1"/>
    </source>
</evidence>
<accession>A0A0C3B4P7</accession>
<dbReference type="Proteomes" id="UP000054166">
    <property type="component" value="Unassembled WGS sequence"/>
</dbReference>
<dbReference type="InParanoid" id="A0A0C3B4P7"/>
<dbReference type="AlphaFoldDB" id="A0A0C3B4P7"/>
<sequence>MNSEIVSDDCKPTRIDESTTTFRTTNVSVAQHFADLGVPDRFQLRRLRRLDLRRQKRSVYLFL</sequence>
<proteinExistence type="predicted"/>
<evidence type="ECO:0000313" key="2">
    <source>
        <dbReference type="Proteomes" id="UP000054166"/>
    </source>
</evidence>